<evidence type="ECO:0000313" key="3">
    <source>
        <dbReference type="Proteomes" id="UP000760494"/>
    </source>
</evidence>
<proteinExistence type="predicted"/>
<name>A0A9Q9UFA9_FUSFU</name>
<sequence>MTISWADQMESQTDPVNPGLEATRDTGTSAKRAIEKEMSQSWGKLVEKSEELNKTYTSVAKLEDKRDPKSEDNMMDEGETIAQLIETVKEYIAKEERNQEPDAQKQVDEVDGEGGRGQRDREGQEEDKAGGMERKDTSRGQGIDERQ</sequence>
<feature type="compositionally biased region" description="Polar residues" evidence="1">
    <location>
        <begin position="1"/>
        <end position="15"/>
    </location>
</feature>
<dbReference type="Proteomes" id="UP000760494">
    <property type="component" value="Unassembled WGS sequence"/>
</dbReference>
<dbReference type="AlphaFoldDB" id="A0A9Q9UFA9"/>
<dbReference type="EMBL" id="CABFJX010000395">
    <property type="protein sequence ID" value="VTT78858.1"/>
    <property type="molecule type" value="Genomic_DNA"/>
</dbReference>
<organism evidence="2 3">
    <name type="scientific">Fusarium fujikuroi</name>
    <name type="common">Bakanae and foot rot disease fungus</name>
    <name type="synonym">Gibberella fujikuroi</name>
    <dbReference type="NCBI Taxonomy" id="5127"/>
    <lineage>
        <taxon>Eukaryota</taxon>
        <taxon>Fungi</taxon>
        <taxon>Dikarya</taxon>
        <taxon>Ascomycota</taxon>
        <taxon>Pezizomycotina</taxon>
        <taxon>Sordariomycetes</taxon>
        <taxon>Hypocreomycetidae</taxon>
        <taxon>Hypocreales</taxon>
        <taxon>Nectriaceae</taxon>
        <taxon>Fusarium</taxon>
        <taxon>Fusarium fujikuroi species complex</taxon>
    </lineage>
</organism>
<evidence type="ECO:0000313" key="2">
    <source>
        <dbReference type="EMBL" id="VTT78858.1"/>
    </source>
</evidence>
<evidence type="ECO:0000256" key="1">
    <source>
        <dbReference type="SAM" id="MobiDB-lite"/>
    </source>
</evidence>
<gene>
    <name evidence="2" type="ORF">C2S_11275</name>
</gene>
<protein>
    <submittedName>
        <fullName evidence="2">Uncharacterized protein</fullName>
    </submittedName>
</protein>
<feature type="region of interest" description="Disordered" evidence="1">
    <location>
        <begin position="1"/>
        <end position="30"/>
    </location>
</feature>
<feature type="region of interest" description="Disordered" evidence="1">
    <location>
        <begin position="92"/>
        <end position="147"/>
    </location>
</feature>
<comment type="caution">
    <text evidence="2">The sequence shown here is derived from an EMBL/GenBank/DDBJ whole genome shotgun (WGS) entry which is preliminary data.</text>
</comment>
<reference evidence="2" key="1">
    <citation type="submission" date="2019-05" db="EMBL/GenBank/DDBJ databases">
        <authorList>
            <person name="Piombo E."/>
        </authorList>
    </citation>
    <scope>NUCLEOTIDE SEQUENCE</scope>
    <source>
        <strain evidence="2">C2S</strain>
    </source>
</reference>
<accession>A0A9Q9UFA9</accession>